<comment type="caution">
    <text evidence="2">The sequence shown here is derived from an EMBL/GenBank/DDBJ whole genome shotgun (WGS) entry which is preliminary data.</text>
</comment>
<accession>A0A1E7X6V0</accession>
<keyword evidence="3" id="KW-1185">Reference proteome</keyword>
<dbReference type="PANTHER" id="PTHR43685">
    <property type="entry name" value="GLYCOSYLTRANSFERASE"/>
    <property type="match status" value="1"/>
</dbReference>
<dbReference type="PATRIC" id="fig|762836.4.peg.454"/>
<gene>
    <name evidence="2" type="primary">epsJ_1</name>
    <name evidence="2" type="ORF">DUPY_04280</name>
</gene>
<dbReference type="GO" id="GO:0016757">
    <property type="term" value="F:glycosyltransferase activity"/>
    <property type="evidence" value="ECO:0007669"/>
    <property type="project" value="UniProtKB-KW"/>
</dbReference>
<evidence type="ECO:0000313" key="3">
    <source>
        <dbReference type="Proteomes" id="UP000175989"/>
    </source>
</evidence>
<name>A0A1E7X6V0_9BURK</name>
<keyword evidence="2" id="KW-0328">Glycosyltransferase</keyword>
<sequence length="369" mass="41199">MSGGLRLSIVVPAYNVQDFIAQTLDCILPQMRDGHELVLIDDGSTDATVDRARAVFAAWPQCLVRVIEQTNAGVADARNNGVAQAQGDYILFVDSDDLLQPGALDGIDAAIASHAPDVIATDFCIWYPGRTARPLEYHHLSYPQNVLVQGQEAILSTYFSDRHMYVWCKIIRRDIYLQLGLPLFPSGRLFEDMAVVPRLLAACRTLVYVPVVLLHYRQHPRSITRVITPRWCTDFVGALASARPYLEAAGASASASVRTEFDAAASLFYLCAIKTSFELPASTQPDRVRAEVRTIFLASLFGTVEQTLHQLETGQIASVSVRKGRRVAHQIRQALNDSTIFRIRQTVNRAYKVWQIGRQQRRQQRSDVS</sequence>
<reference evidence="3" key="1">
    <citation type="journal article" date="2016" name="Front. Microbiol.">
        <title>Molecular Keys to the Janthinobacterium and Duganella spp. Interaction with the Plant Pathogen Fusarium graminearum.</title>
        <authorList>
            <person name="Haack F.S."/>
            <person name="Poehlein A."/>
            <person name="Kroger C."/>
            <person name="Voigt C.A."/>
            <person name="Piepenbring M."/>
            <person name="Bode H.B."/>
            <person name="Daniel R."/>
            <person name="Schafer W."/>
            <person name="Streit W.R."/>
        </authorList>
    </citation>
    <scope>NUCLEOTIDE SEQUENCE [LARGE SCALE GENOMIC DNA]</scope>
    <source>
        <strain evidence="3">T54</strain>
    </source>
</reference>
<dbReference type="InterPro" id="IPR050834">
    <property type="entry name" value="Glycosyltransf_2"/>
</dbReference>
<dbReference type="EC" id="2.4.-.-" evidence="2"/>
<keyword evidence="2" id="KW-0808">Transferase</keyword>
<protein>
    <submittedName>
        <fullName evidence="2">Putative glycosyltransferase EpsJ</fullName>
        <ecNumber evidence="2">2.4.-.-</ecNumber>
    </submittedName>
</protein>
<dbReference type="EMBL" id="LROM01000031">
    <property type="protein sequence ID" value="OFA08876.1"/>
    <property type="molecule type" value="Genomic_DNA"/>
</dbReference>
<evidence type="ECO:0000313" key="2">
    <source>
        <dbReference type="EMBL" id="OFA08876.1"/>
    </source>
</evidence>
<dbReference type="CDD" id="cd00761">
    <property type="entry name" value="Glyco_tranf_GTA_type"/>
    <property type="match status" value="1"/>
</dbReference>
<proteinExistence type="predicted"/>
<dbReference type="OrthoDB" id="9816564at2"/>
<evidence type="ECO:0000259" key="1">
    <source>
        <dbReference type="Pfam" id="PF00535"/>
    </source>
</evidence>
<dbReference type="RefSeq" id="WP_070246051.1">
    <property type="nucleotide sequence ID" value="NZ_LROM01000031.1"/>
</dbReference>
<dbReference type="InterPro" id="IPR001173">
    <property type="entry name" value="Glyco_trans_2-like"/>
</dbReference>
<dbReference type="Gene3D" id="3.90.550.10">
    <property type="entry name" value="Spore Coat Polysaccharide Biosynthesis Protein SpsA, Chain A"/>
    <property type="match status" value="1"/>
</dbReference>
<organism evidence="2 3">
    <name type="scientific">Duganella phyllosphaerae</name>
    <dbReference type="NCBI Taxonomy" id="762836"/>
    <lineage>
        <taxon>Bacteria</taxon>
        <taxon>Pseudomonadati</taxon>
        <taxon>Pseudomonadota</taxon>
        <taxon>Betaproteobacteria</taxon>
        <taxon>Burkholderiales</taxon>
        <taxon>Oxalobacteraceae</taxon>
        <taxon>Telluria group</taxon>
        <taxon>Duganella</taxon>
    </lineage>
</organism>
<dbReference type="InterPro" id="IPR029044">
    <property type="entry name" value="Nucleotide-diphossugar_trans"/>
</dbReference>
<dbReference type="SUPFAM" id="SSF53448">
    <property type="entry name" value="Nucleotide-diphospho-sugar transferases"/>
    <property type="match status" value="1"/>
</dbReference>
<feature type="domain" description="Glycosyltransferase 2-like" evidence="1">
    <location>
        <begin position="8"/>
        <end position="176"/>
    </location>
</feature>
<dbReference type="Pfam" id="PF00535">
    <property type="entry name" value="Glycos_transf_2"/>
    <property type="match status" value="1"/>
</dbReference>
<dbReference type="PANTHER" id="PTHR43685:SF2">
    <property type="entry name" value="GLYCOSYLTRANSFERASE 2-LIKE DOMAIN-CONTAINING PROTEIN"/>
    <property type="match status" value="1"/>
</dbReference>
<dbReference type="Proteomes" id="UP000175989">
    <property type="component" value="Unassembled WGS sequence"/>
</dbReference>
<dbReference type="AlphaFoldDB" id="A0A1E7X6V0"/>